<gene>
    <name evidence="12" type="ORF">PCC79_09810</name>
</gene>
<keyword evidence="1" id="KW-0540">Nuclease</keyword>
<keyword evidence="4 12" id="KW-0378">Hydrolase</keyword>
<dbReference type="InterPro" id="IPR027417">
    <property type="entry name" value="P-loop_NTPase"/>
</dbReference>
<dbReference type="EMBL" id="CP115965">
    <property type="protein sequence ID" value="WZW97214.1"/>
    <property type="molecule type" value="Genomic_DNA"/>
</dbReference>
<feature type="domain" description="RecC C-terminal" evidence="11">
    <location>
        <begin position="742"/>
        <end position="957"/>
    </location>
</feature>
<reference evidence="12 13" key="1">
    <citation type="journal article" date="2023" name="Environ Microbiome">
        <title>A coral-associated actinobacterium mitigates coral bleaching under heat stress.</title>
        <authorList>
            <person name="Li J."/>
            <person name="Zou Y."/>
            <person name="Li Q."/>
            <person name="Zhang J."/>
            <person name="Bourne D.G."/>
            <person name="Lyu Y."/>
            <person name="Liu C."/>
            <person name="Zhang S."/>
        </authorList>
    </citation>
    <scope>NUCLEOTIDE SEQUENCE [LARGE SCALE GENOMIC DNA]</scope>
    <source>
        <strain evidence="12 13">SCSIO 13291</strain>
    </source>
</reference>
<dbReference type="SUPFAM" id="SSF52540">
    <property type="entry name" value="P-loop containing nucleoside triphosphate hydrolases"/>
    <property type="match status" value="2"/>
</dbReference>
<feature type="compositionally biased region" description="Basic and acidic residues" evidence="10">
    <location>
        <begin position="619"/>
        <end position="631"/>
    </location>
</feature>
<keyword evidence="5" id="KW-0347">Helicase</keyword>
<dbReference type="SUPFAM" id="SSF52980">
    <property type="entry name" value="Restriction endonuclease-like"/>
    <property type="match status" value="1"/>
</dbReference>
<proteinExistence type="predicted"/>
<evidence type="ECO:0000256" key="9">
    <source>
        <dbReference type="ARBA" id="ARBA00023204"/>
    </source>
</evidence>
<dbReference type="PANTHER" id="PTHR30591:SF1">
    <property type="entry name" value="RECBCD ENZYME SUBUNIT RECC"/>
    <property type="match status" value="1"/>
</dbReference>
<keyword evidence="13" id="KW-1185">Reference proteome</keyword>
<dbReference type="InterPro" id="IPR011335">
    <property type="entry name" value="Restrct_endonuc-II-like"/>
</dbReference>
<evidence type="ECO:0000256" key="10">
    <source>
        <dbReference type="SAM" id="MobiDB-lite"/>
    </source>
</evidence>
<evidence type="ECO:0000256" key="1">
    <source>
        <dbReference type="ARBA" id="ARBA00022722"/>
    </source>
</evidence>
<dbReference type="Pfam" id="PF04257">
    <property type="entry name" value="Exonuc_V_gamma"/>
    <property type="match status" value="1"/>
</dbReference>
<dbReference type="RefSeq" id="WP_342371709.1">
    <property type="nucleotide sequence ID" value="NZ_CP115965.1"/>
</dbReference>
<dbReference type="Gene3D" id="3.40.50.10930">
    <property type="match status" value="1"/>
</dbReference>
<evidence type="ECO:0000256" key="7">
    <source>
        <dbReference type="ARBA" id="ARBA00022840"/>
    </source>
</evidence>
<keyword evidence="8" id="KW-0238">DNA-binding</keyword>
<organism evidence="12 13">
    <name type="scientific">Propioniciclava soli</name>
    <dbReference type="NCBI Taxonomy" id="2775081"/>
    <lineage>
        <taxon>Bacteria</taxon>
        <taxon>Bacillati</taxon>
        <taxon>Actinomycetota</taxon>
        <taxon>Actinomycetes</taxon>
        <taxon>Propionibacteriales</taxon>
        <taxon>Propionibacteriaceae</taxon>
        <taxon>Propioniciclava</taxon>
    </lineage>
</organism>
<keyword evidence="2" id="KW-0547">Nucleotide-binding</keyword>
<protein>
    <submittedName>
        <fullName evidence="12">Exodeoxyribonuclease V subunit gamma</fullName>
        <ecNumber evidence="12">3.1.11.5</ecNumber>
    </submittedName>
</protein>
<name>A0ABZ3C4M1_9ACTN</name>
<evidence type="ECO:0000256" key="8">
    <source>
        <dbReference type="ARBA" id="ARBA00023125"/>
    </source>
</evidence>
<dbReference type="Pfam" id="PF17946">
    <property type="entry name" value="RecC_C"/>
    <property type="match status" value="1"/>
</dbReference>
<evidence type="ECO:0000256" key="4">
    <source>
        <dbReference type="ARBA" id="ARBA00022801"/>
    </source>
</evidence>
<dbReference type="InterPro" id="IPR013986">
    <property type="entry name" value="DExx_box_DNA_helicase_dom_sf"/>
</dbReference>
<evidence type="ECO:0000313" key="13">
    <source>
        <dbReference type="Proteomes" id="UP001434337"/>
    </source>
</evidence>
<dbReference type="PANTHER" id="PTHR30591">
    <property type="entry name" value="RECBCD ENZYME SUBUNIT RECC"/>
    <property type="match status" value="1"/>
</dbReference>
<feature type="region of interest" description="Disordered" evidence="10">
    <location>
        <begin position="619"/>
        <end position="639"/>
    </location>
</feature>
<keyword evidence="7" id="KW-0067">ATP-binding</keyword>
<dbReference type="InterPro" id="IPR006697">
    <property type="entry name" value="RecC"/>
</dbReference>
<dbReference type="Gene3D" id="1.10.486.10">
    <property type="entry name" value="PCRA, domain 4"/>
    <property type="match status" value="1"/>
</dbReference>
<dbReference type="PIRSF" id="PIRSF000980">
    <property type="entry name" value="RecC"/>
    <property type="match status" value="1"/>
</dbReference>
<dbReference type="EC" id="3.1.11.5" evidence="12"/>
<keyword evidence="9" id="KW-0234">DNA repair</keyword>
<dbReference type="Gene3D" id="1.10.10.160">
    <property type="match status" value="1"/>
</dbReference>
<evidence type="ECO:0000256" key="6">
    <source>
        <dbReference type="ARBA" id="ARBA00022839"/>
    </source>
</evidence>
<evidence type="ECO:0000256" key="3">
    <source>
        <dbReference type="ARBA" id="ARBA00022763"/>
    </source>
</evidence>
<evidence type="ECO:0000259" key="11">
    <source>
        <dbReference type="Pfam" id="PF17946"/>
    </source>
</evidence>
<evidence type="ECO:0000313" key="12">
    <source>
        <dbReference type="EMBL" id="WZW97214.1"/>
    </source>
</evidence>
<evidence type="ECO:0000256" key="2">
    <source>
        <dbReference type="ARBA" id="ARBA00022741"/>
    </source>
</evidence>
<keyword evidence="3" id="KW-0227">DNA damage</keyword>
<dbReference type="GO" id="GO:0008854">
    <property type="term" value="F:exodeoxyribonuclease V activity"/>
    <property type="evidence" value="ECO:0007669"/>
    <property type="project" value="UniProtKB-EC"/>
</dbReference>
<evidence type="ECO:0000256" key="5">
    <source>
        <dbReference type="ARBA" id="ARBA00022806"/>
    </source>
</evidence>
<sequence>MNELVLHTADDAATLASEFVARVAIPGDPFARPLVLTPGAGMARWLSQHVAVHSGAEGISAGLDAQRFSALESLLGGVPTADDPWAPERLVWAILDVASSSDPELAPLAAHLDANDQRYANALRLARILARYADHRPGLLRDFTSDPDAAAGWGFDGWQVHLWRRLHFVIDGPDPLARRAALARRLTEGTALIPWPAVHVFAPRAVTPVQWGLLRTVAASVPVEVWLPSSGPVDTANPVGRALGRRGRAWRTGWERIADRTEHHPGAAPPETALGRLQAALRAGTATVPGCTDASVSLHGSHGPARQVEVLREVVTGILADDPTLEPRHVVIATPDPAALAPHLAATFGSPTSTGDEPHPGSTLRVQVAEGSAADANRLYGLLLDLLRLPHARATASQLLALATHPFVSRRFGIDADDAERLEELLERSGVRWGINPAHRAGFGLAGVPQNTWQLGVQRLALGEAFSGDRPTTVGVVATVDDVTSTDTTLIGALAELVSRVSRIVRACSEPGTLATWAERLRGAVDLLADVPFTEGWQLSQVWSALDAIETRGASSATPVGSADALALLEGEFAWRVTRPTYGNGSLVVCSLEALAQVPHRVVCLVGLDERTFPRRSLGDGDDLLVRHPEPGDPDPGAEDRQAILDAVLAASERLVVVYQAHSAHTNEDHPPPAGVLDLIEAFGPDAVCDEPLQSFAAANFFPEPRSFDRGALRAARALAGPRTTGPDVWAVGHVHRPEELTAIDLPALAALLKHPVRSFLRQRTGLTLGEDDPTAEELPLDLDFLTEWQIGNRMLDALRAGQPLPELVTAEWLSGDVPPARLGGRAIERISATVERIHADFARAADGATDAHVVDLPVDGVRVTGRVTTRGGRVADSLYARVGPRHLAEAWVRCLALTAATDERVDAVLVGRRGPERLVAPPPELARSLLGDLVHLARHGGERILPMPPNVAHRWAVVRARGEDPLAEERLLQRDWQRDRDSAWSAVLPAGHKPWRVPREPDDPWGHPEEESTLGALAAIAWAPVVRASA</sequence>
<dbReference type="InterPro" id="IPR041500">
    <property type="entry name" value="RecC_C"/>
</dbReference>
<dbReference type="Gene3D" id="3.40.50.300">
    <property type="entry name" value="P-loop containing nucleotide triphosphate hydrolases"/>
    <property type="match status" value="1"/>
</dbReference>
<accession>A0ABZ3C4M1</accession>
<dbReference type="Proteomes" id="UP001434337">
    <property type="component" value="Chromosome"/>
</dbReference>
<keyword evidence="6" id="KW-0269">Exonuclease</keyword>